<dbReference type="PANTHER" id="PTHR10266">
    <property type="entry name" value="CYTOCHROME C1"/>
    <property type="match status" value="1"/>
</dbReference>
<evidence type="ECO:0000256" key="1">
    <source>
        <dbReference type="ARBA" id="ARBA00004370"/>
    </source>
</evidence>
<comment type="caution">
    <text evidence="12">The sequence shown here is derived from an EMBL/GenBank/DDBJ whole genome shotgun (WGS) entry which is preliminary data.</text>
</comment>
<dbReference type="InterPro" id="IPR036909">
    <property type="entry name" value="Cyt_c-like_dom_sf"/>
</dbReference>
<dbReference type="InterPro" id="IPR009056">
    <property type="entry name" value="Cyt_c-like_dom"/>
</dbReference>
<evidence type="ECO:0000256" key="5">
    <source>
        <dbReference type="ARBA" id="ARBA00022989"/>
    </source>
</evidence>
<comment type="subcellular location">
    <subcellularLocation>
        <location evidence="1">Membrane</location>
    </subcellularLocation>
</comment>
<proteinExistence type="predicted"/>
<keyword evidence="6 8" id="KW-0408">Iron</keyword>
<dbReference type="PRINTS" id="PR00603">
    <property type="entry name" value="CYTOCHROMEC1"/>
</dbReference>
<keyword evidence="2 8" id="KW-0349">Heme</keyword>
<name>A0ABT6JAK1_9GAMM</name>
<keyword evidence="3 9" id="KW-0812">Transmembrane</keyword>
<evidence type="ECO:0000256" key="9">
    <source>
        <dbReference type="SAM" id="Phobius"/>
    </source>
</evidence>
<keyword evidence="10" id="KW-0732">Signal</keyword>
<keyword evidence="4 8" id="KW-0479">Metal-binding</keyword>
<dbReference type="PROSITE" id="PS51007">
    <property type="entry name" value="CYTC"/>
    <property type="match status" value="1"/>
</dbReference>
<dbReference type="Gene3D" id="1.10.760.10">
    <property type="entry name" value="Cytochrome c-like domain"/>
    <property type="match status" value="1"/>
</dbReference>
<evidence type="ECO:0000256" key="3">
    <source>
        <dbReference type="ARBA" id="ARBA00022692"/>
    </source>
</evidence>
<reference evidence="12 13" key="1">
    <citation type="submission" date="2023-04" db="EMBL/GenBank/DDBJ databases">
        <title>Luteimonas endophyticus RD2P54.</title>
        <authorList>
            <person name="Sun J.-Q."/>
        </authorList>
    </citation>
    <scope>NUCLEOTIDE SEQUENCE [LARGE SCALE GENOMIC DNA]</scope>
    <source>
        <strain evidence="12 13">RD2P54</strain>
    </source>
</reference>
<protein>
    <submittedName>
        <fullName evidence="12">Cytochrome c1</fullName>
    </submittedName>
</protein>
<dbReference type="EMBL" id="JARXRM010000036">
    <property type="protein sequence ID" value="MDH5823844.1"/>
    <property type="molecule type" value="Genomic_DNA"/>
</dbReference>
<evidence type="ECO:0000313" key="12">
    <source>
        <dbReference type="EMBL" id="MDH5823844.1"/>
    </source>
</evidence>
<feature type="domain" description="Cytochrome c" evidence="11">
    <location>
        <begin position="59"/>
        <end position="233"/>
    </location>
</feature>
<feature type="chain" id="PRO_5046862806" evidence="10">
    <location>
        <begin position="42"/>
        <end position="267"/>
    </location>
</feature>
<evidence type="ECO:0000256" key="7">
    <source>
        <dbReference type="ARBA" id="ARBA00023136"/>
    </source>
</evidence>
<feature type="transmembrane region" description="Helical" evidence="9">
    <location>
        <begin position="240"/>
        <end position="258"/>
    </location>
</feature>
<organism evidence="12 13">
    <name type="scientific">Luteimonas endophytica</name>
    <dbReference type="NCBI Taxonomy" id="3042023"/>
    <lineage>
        <taxon>Bacteria</taxon>
        <taxon>Pseudomonadati</taxon>
        <taxon>Pseudomonadota</taxon>
        <taxon>Gammaproteobacteria</taxon>
        <taxon>Lysobacterales</taxon>
        <taxon>Lysobacteraceae</taxon>
        <taxon>Luteimonas</taxon>
    </lineage>
</organism>
<evidence type="ECO:0000259" key="11">
    <source>
        <dbReference type="PROSITE" id="PS51007"/>
    </source>
</evidence>
<evidence type="ECO:0000256" key="6">
    <source>
        <dbReference type="ARBA" id="ARBA00023004"/>
    </source>
</evidence>
<feature type="signal peptide" evidence="10">
    <location>
        <begin position="1"/>
        <end position="41"/>
    </location>
</feature>
<accession>A0ABT6JAK1</accession>
<evidence type="ECO:0000313" key="13">
    <source>
        <dbReference type="Proteomes" id="UP001156940"/>
    </source>
</evidence>
<dbReference type="InterPro" id="IPR002326">
    <property type="entry name" value="Cyt_c1"/>
</dbReference>
<evidence type="ECO:0000256" key="10">
    <source>
        <dbReference type="SAM" id="SignalP"/>
    </source>
</evidence>
<dbReference type="Proteomes" id="UP001156940">
    <property type="component" value="Unassembled WGS sequence"/>
</dbReference>
<keyword evidence="13" id="KW-1185">Reference proteome</keyword>
<sequence>MTRDPGIGNRESGIVKSGYQRLVSHAAVLAGGLLLSFSALAADPGTALQQSGTDLADRASLQRGARLFMNYCAGCHSLKYLRYSRMAEDLGLSEEEVMENLNFTGAAFGEHIVPAMPAEQAEDWFGVAPPDLSLVVRTKAGGPDWIYTFLKSFYQDESSAQGWNNTLFPDVSMPNPLWEMQGLQHPVYGAPDETGQPAIERLELARPGTQDAAEFDRTVRDIAAFLEYAAEPAALKRQGIGVWVILFLAFFTFLAWLLKKEYWRDVH</sequence>
<evidence type="ECO:0000256" key="4">
    <source>
        <dbReference type="ARBA" id="ARBA00022723"/>
    </source>
</evidence>
<evidence type="ECO:0000256" key="2">
    <source>
        <dbReference type="ARBA" id="ARBA00022617"/>
    </source>
</evidence>
<dbReference type="PANTHER" id="PTHR10266:SF3">
    <property type="entry name" value="CYTOCHROME C1, HEME PROTEIN, MITOCHONDRIAL"/>
    <property type="match status" value="1"/>
</dbReference>
<keyword evidence="5 9" id="KW-1133">Transmembrane helix</keyword>
<dbReference type="SUPFAM" id="SSF46626">
    <property type="entry name" value="Cytochrome c"/>
    <property type="match status" value="1"/>
</dbReference>
<gene>
    <name evidence="12" type="ORF">QFW77_12740</name>
</gene>
<dbReference type="Pfam" id="PF02167">
    <property type="entry name" value="Cytochrom_C1"/>
    <property type="match status" value="2"/>
</dbReference>
<evidence type="ECO:0000256" key="8">
    <source>
        <dbReference type="PROSITE-ProRule" id="PRU00433"/>
    </source>
</evidence>
<keyword evidence="7 9" id="KW-0472">Membrane</keyword>